<dbReference type="PANTHER" id="PTHR28678:SF1">
    <property type="entry name" value="CODANIN-1"/>
    <property type="match status" value="1"/>
</dbReference>
<organism evidence="3 4">
    <name type="scientific">Galleria mellonella</name>
    <name type="common">Greater wax moth</name>
    <dbReference type="NCBI Taxonomy" id="7137"/>
    <lineage>
        <taxon>Eukaryota</taxon>
        <taxon>Metazoa</taxon>
        <taxon>Ecdysozoa</taxon>
        <taxon>Arthropoda</taxon>
        <taxon>Hexapoda</taxon>
        <taxon>Insecta</taxon>
        <taxon>Pterygota</taxon>
        <taxon>Neoptera</taxon>
        <taxon>Endopterygota</taxon>
        <taxon>Lepidoptera</taxon>
        <taxon>Glossata</taxon>
        <taxon>Ditrysia</taxon>
        <taxon>Pyraloidea</taxon>
        <taxon>Pyralidae</taxon>
        <taxon>Galleriinae</taxon>
        <taxon>Galleria</taxon>
    </lineage>
</organism>
<evidence type="ECO:0000256" key="1">
    <source>
        <dbReference type="SAM" id="MobiDB-lite"/>
    </source>
</evidence>
<feature type="region of interest" description="Disordered" evidence="1">
    <location>
        <begin position="69"/>
        <end position="151"/>
    </location>
</feature>
<dbReference type="InterPro" id="IPR040031">
    <property type="entry name" value="Codanin-1"/>
</dbReference>
<feature type="compositionally biased region" description="Basic and acidic residues" evidence="1">
    <location>
        <begin position="1197"/>
        <end position="1224"/>
    </location>
</feature>
<feature type="region of interest" description="Disordered" evidence="1">
    <location>
        <begin position="1197"/>
        <end position="1230"/>
    </location>
</feature>
<reference evidence="4" key="1">
    <citation type="submission" date="2025-08" db="UniProtKB">
        <authorList>
            <consortium name="RefSeq"/>
        </authorList>
    </citation>
    <scope>IDENTIFICATION</scope>
    <source>
        <tissue evidence="4">Whole larvae</tissue>
    </source>
</reference>
<dbReference type="InterPro" id="IPR028171">
    <property type="entry name" value="Codanin-1_C"/>
</dbReference>
<keyword evidence="3" id="KW-1185">Reference proteome</keyword>
<protein>
    <submittedName>
        <fullName evidence="4">Codanin-1</fullName>
    </submittedName>
</protein>
<dbReference type="RefSeq" id="XP_052749135.1">
    <property type="nucleotide sequence ID" value="XM_052893175.1"/>
</dbReference>
<dbReference type="PANTHER" id="PTHR28678">
    <property type="entry name" value="CODANIN-1"/>
    <property type="match status" value="1"/>
</dbReference>
<gene>
    <name evidence="4" type="primary">LOC113514467</name>
</gene>
<dbReference type="Proteomes" id="UP001652740">
    <property type="component" value="Unplaced"/>
</dbReference>
<evidence type="ECO:0000259" key="2">
    <source>
        <dbReference type="Pfam" id="PF15296"/>
    </source>
</evidence>
<feature type="domain" description="Codanin-1 C-terminal" evidence="2">
    <location>
        <begin position="850"/>
        <end position="961"/>
    </location>
</feature>
<feature type="compositionally biased region" description="Basic and acidic residues" evidence="1">
    <location>
        <begin position="133"/>
        <end position="149"/>
    </location>
</feature>
<feature type="compositionally biased region" description="Basic residues" evidence="1">
    <location>
        <begin position="121"/>
        <end position="131"/>
    </location>
</feature>
<feature type="region of interest" description="Disordered" evidence="1">
    <location>
        <begin position="223"/>
        <end position="242"/>
    </location>
</feature>
<sequence length="1372" mass="155846">MPETIIESVLNGKIDIALLIRWLGNEPVEDSNEDCVLLCCNRSEFVVQFLSYLRNQTDSILQTNTNAHQILQHQNTPEKIINSRRNHRRSISDPTSDDRTMDSLSVKTDRQRSHESSPSKDRKRTGRRVKTKLFNDDKKDQSVSSDDSRLSSGIERIAVSSTPLKNGVKDHPNLPLASPVTPRSFKEYERCDTPRLTHRHSRSHEKSCLGDYLVTAQKSTKKKKVNKNISSDDTTDSSMALDLSNSDMFPEIGVRKSSSLRSERRRIKPTNIDKTVAQKSYSLNSFTSECFQQPSPLALEDNLAFKPQNLQPKESANTFEVERNMLKQERHKLMEKFNILNTSTSCTTIVTPQIKVSQKDSFEKNVNYIKSDNTKIIFKEKIDMLIEIYDALLKNNLILSIITEIYFLISILLSKQIEDDYVIVETNLKKNNLDFLLKSIHNCTYFAVKSLWAQRVVLEVILDKNSLKILGENKKVRSFYPDLAKFLLNSYGLKCEAENNQERKNTPECRTSNGVICFNLETDNIDNFPTVASFQNFKKQRDMFYQILRWYQEMQTSGGSRSTFRARIKTLLTCGQSPANYAHLAALFTAHMLSECLPHNTQESKLSKLQRRLTCPTAPESHRLPYFSVKELFYKEFIMYTENESFRVHLRDALASEIIVLDSTPIATDDRASGSDISHEYLQLSKKLGLLAKFLGFVWSLPYTQVPLDSSKSVGVRPPHNPLSAPPKERVLENNLALRNYSQPSIDLKGLLINAYKNSRISITLPWMVHYLSQLDYTTIRIKYYQELLKIIFNIYTDKLKLTTENSMKKNMAIYLKSILGWLFDLPHFPIELFYEKNIVISLVCEVNVDCYDIIDESMLFELCPFLKDVNVLLSTCRVSHHQKEVGSFRHITPVSLSFNTEDRIRNKEKELQSRLEEEFLKSQPSSWRRVLELVVERVTAGCVRELTARPLAAARARARARAHALVVRPGPAPAPPDTTNLLESLQALYLEQLQQVRTSALETAAAWIRTRSAHALTALLPAAPPALHALAVKGCLGRLRKWIDDNWTTTAILCKDIEAEMKALVSLGECAASGGRVPPSPTAGPAPPDLRALTAPAPHFHAVNVSPAAIIIQIKEQISLLLEDEEVGDLEPLLANCAVCCSPSNLFGRLHTQRAILHLSVDLCIVLVSKKPDEVTDMFLNNLHAVWNTCCPDRKKNQTEESSISDRRPDLSPDFRNFEDDRAPTPVSDDDVKVTTPIIISPGVVEVASNQKEEVTYVEDNKEEFLGIFERVLCPRNIVLLSHSRSPGPAWASMARLLVFLLHHHYLSEDSLTEQCLAVYRQDWPQSILESLSTCMKSVSSQWSRSSTGKFNLFLDFLAEYCGDMEYEPME</sequence>
<name>A0ABM3MCI5_GALME</name>
<evidence type="ECO:0000313" key="4">
    <source>
        <dbReference type="RefSeq" id="XP_052749135.1"/>
    </source>
</evidence>
<proteinExistence type="predicted"/>
<dbReference type="GeneID" id="113514467"/>
<accession>A0ABM3MCI5</accession>
<dbReference type="Pfam" id="PF15296">
    <property type="entry name" value="Codanin-1_C"/>
    <property type="match status" value="1"/>
</dbReference>
<evidence type="ECO:0000313" key="3">
    <source>
        <dbReference type="Proteomes" id="UP001652740"/>
    </source>
</evidence>
<feature type="compositionally biased region" description="Basic and acidic residues" evidence="1">
    <location>
        <begin position="96"/>
        <end position="120"/>
    </location>
</feature>